<sequence length="161" mass="17464">MGQRFRSSDNSDWGAFPTQAMYNETRDFSIRFGKGKGSLGDIYDFDAQGTDLQGDVGGEGVQDLALRPHCSLGGCQLDGSVTALHDAIALADLIYAMPMTTEEEITKMFEEYQAEPQPAVLGSFKNSRGLPQDGPVPVLSRAILELLLLSDQSSAYKDGCY</sequence>
<gene>
    <name evidence="1" type="ORF">KI688_005722</name>
</gene>
<dbReference type="EMBL" id="JAHRHY010000002">
    <property type="protein sequence ID" value="KAG9071510.1"/>
    <property type="molecule type" value="Genomic_DNA"/>
</dbReference>
<organism evidence="1 2">
    <name type="scientific">Linnemannia hyalina</name>
    <dbReference type="NCBI Taxonomy" id="64524"/>
    <lineage>
        <taxon>Eukaryota</taxon>
        <taxon>Fungi</taxon>
        <taxon>Fungi incertae sedis</taxon>
        <taxon>Mucoromycota</taxon>
        <taxon>Mortierellomycotina</taxon>
        <taxon>Mortierellomycetes</taxon>
        <taxon>Mortierellales</taxon>
        <taxon>Mortierellaceae</taxon>
        <taxon>Linnemannia</taxon>
    </lineage>
</organism>
<reference evidence="1" key="1">
    <citation type="submission" date="2021-06" db="EMBL/GenBank/DDBJ databases">
        <title>Genome Sequence of Mortierella hyaline Strain SCG-10, a Cold-Adapted, Nitrate-Reducing Fungus Isolated from Soil in Minnesota, USA.</title>
        <authorList>
            <person name="Aldossari N."/>
        </authorList>
    </citation>
    <scope>NUCLEOTIDE SEQUENCE</scope>
    <source>
        <strain evidence="1">SCG-10</strain>
    </source>
</reference>
<dbReference type="OrthoDB" id="655030at2759"/>
<accession>A0A9P7Y229</accession>
<comment type="caution">
    <text evidence="1">The sequence shown here is derived from an EMBL/GenBank/DDBJ whole genome shotgun (WGS) entry which is preliminary data.</text>
</comment>
<keyword evidence="2" id="KW-1185">Reference proteome</keyword>
<name>A0A9P7Y229_9FUNG</name>
<evidence type="ECO:0000313" key="2">
    <source>
        <dbReference type="Proteomes" id="UP000707451"/>
    </source>
</evidence>
<evidence type="ECO:0000313" key="1">
    <source>
        <dbReference type="EMBL" id="KAG9071510.1"/>
    </source>
</evidence>
<dbReference type="Proteomes" id="UP000707451">
    <property type="component" value="Unassembled WGS sequence"/>
</dbReference>
<protein>
    <submittedName>
        <fullName evidence="1">Uncharacterized protein</fullName>
    </submittedName>
</protein>
<proteinExistence type="predicted"/>
<dbReference type="AlphaFoldDB" id="A0A9P7Y229"/>